<evidence type="ECO:0000256" key="4">
    <source>
        <dbReference type="ARBA" id="ARBA00022840"/>
    </source>
</evidence>
<dbReference type="InterPro" id="IPR017441">
    <property type="entry name" value="Protein_kinase_ATP_BS"/>
</dbReference>
<dbReference type="Gene3D" id="1.10.510.10">
    <property type="entry name" value="Transferase(Phosphotransferase) domain 1"/>
    <property type="match status" value="1"/>
</dbReference>
<keyword evidence="2 5" id="KW-0547">Nucleotide-binding</keyword>
<feature type="region of interest" description="Disordered" evidence="6">
    <location>
        <begin position="289"/>
        <end position="317"/>
    </location>
</feature>
<feature type="compositionally biased region" description="Pro residues" evidence="6">
    <location>
        <begin position="379"/>
        <end position="405"/>
    </location>
</feature>
<dbReference type="SUPFAM" id="SSF56112">
    <property type="entry name" value="Protein kinase-like (PK-like)"/>
    <property type="match status" value="1"/>
</dbReference>
<feature type="binding site" evidence="5">
    <location>
        <position position="74"/>
    </location>
    <ligand>
        <name>ATP</name>
        <dbReference type="ChEBI" id="CHEBI:30616"/>
    </ligand>
</feature>
<gene>
    <name evidence="8" type="ORF">GCM10010334_67580</name>
</gene>
<dbReference type="PROSITE" id="PS00108">
    <property type="entry name" value="PROTEIN_KINASE_ST"/>
    <property type="match status" value="1"/>
</dbReference>
<dbReference type="CDD" id="cd14014">
    <property type="entry name" value="STKc_PknB_like"/>
    <property type="match status" value="1"/>
</dbReference>
<evidence type="ECO:0000256" key="2">
    <source>
        <dbReference type="ARBA" id="ARBA00022741"/>
    </source>
</evidence>
<proteinExistence type="predicted"/>
<dbReference type="InterPro" id="IPR000719">
    <property type="entry name" value="Prot_kinase_dom"/>
</dbReference>
<accession>A0A918X5A1</accession>
<reference evidence="8" key="2">
    <citation type="submission" date="2020-09" db="EMBL/GenBank/DDBJ databases">
        <authorList>
            <person name="Sun Q."/>
            <person name="Ohkuma M."/>
        </authorList>
    </citation>
    <scope>NUCLEOTIDE SEQUENCE</scope>
    <source>
        <strain evidence="8">JCM 4637</strain>
    </source>
</reference>
<dbReference type="Pfam" id="PF00069">
    <property type="entry name" value="Pkinase"/>
    <property type="match status" value="1"/>
</dbReference>
<name>A0A918X5A1_9ACTN</name>
<dbReference type="EMBL" id="BMVC01000017">
    <property type="protein sequence ID" value="GHD11475.1"/>
    <property type="molecule type" value="Genomic_DNA"/>
</dbReference>
<dbReference type="GO" id="GO:0004674">
    <property type="term" value="F:protein serine/threonine kinase activity"/>
    <property type="evidence" value="ECO:0007669"/>
    <property type="project" value="TreeGrafter"/>
</dbReference>
<dbReference type="PRINTS" id="PR01217">
    <property type="entry name" value="PRICHEXTENSN"/>
</dbReference>
<evidence type="ECO:0000313" key="8">
    <source>
        <dbReference type="EMBL" id="GHD11475.1"/>
    </source>
</evidence>
<evidence type="ECO:0000313" key="9">
    <source>
        <dbReference type="Proteomes" id="UP000638353"/>
    </source>
</evidence>
<keyword evidence="4 5" id="KW-0067">ATP-binding</keyword>
<feature type="compositionally biased region" description="Pro residues" evidence="6">
    <location>
        <begin position="346"/>
        <end position="355"/>
    </location>
</feature>
<evidence type="ECO:0000256" key="3">
    <source>
        <dbReference type="ARBA" id="ARBA00022777"/>
    </source>
</evidence>
<evidence type="ECO:0000256" key="6">
    <source>
        <dbReference type="SAM" id="MobiDB-lite"/>
    </source>
</evidence>
<dbReference type="PROSITE" id="PS00107">
    <property type="entry name" value="PROTEIN_KINASE_ATP"/>
    <property type="match status" value="1"/>
</dbReference>
<evidence type="ECO:0000259" key="7">
    <source>
        <dbReference type="PROSITE" id="PS50011"/>
    </source>
</evidence>
<dbReference type="GO" id="GO:0005524">
    <property type="term" value="F:ATP binding"/>
    <property type="evidence" value="ECO:0007669"/>
    <property type="project" value="UniProtKB-UniRule"/>
</dbReference>
<protein>
    <recommendedName>
        <fullName evidence="7">Protein kinase domain-containing protein</fullName>
    </recommendedName>
</protein>
<reference evidence="8" key="1">
    <citation type="journal article" date="2014" name="Int. J. Syst. Evol. Microbiol.">
        <title>Complete genome sequence of Corynebacterium casei LMG S-19264T (=DSM 44701T), isolated from a smear-ripened cheese.</title>
        <authorList>
            <consortium name="US DOE Joint Genome Institute (JGI-PGF)"/>
            <person name="Walter F."/>
            <person name="Albersmeier A."/>
            <person name="Kalinowski J."/>
            <person name="Ruckert C."/>
        </authorList>
    </citation>
    <scope>NUCLEOTIDE SEQUENCE</scope>
    <source>
        <strain evidence="8">JCM 4637</strain>
    </source>
</reference>
<feature type="compositionally biased region" description="Low complexity" evidence="6">
    <location>
        <begin position="596"/>
        <end position="612"/>
    </location>
</feature>
<dbReference type="Proteomes" id="UP000638353">
    <property type="component" value="Unassembled WGS sequence"/>
</dbReference>
<evidence type="ECO:0000256" key="1">
    <source>
        <dbReference type="ARBA" id="ARBA00022679"/>
    </source>
</evidence>
<feature type="compositionally biased region" description="Pro residues" evidence="6">
    <location>
        <begin position="413"/>
        <end position="423"/>
    </location>
</feature>
<feature type="compositionally biased region" description="Polar residues" evidence="6">
    <location>
        <begin position="1"/>
        <end position="18"/>
    </location>
</feature>
<dbReference type="AlphaFoldDB" id="A0A918X5A1"/>
<dbReference type="SMART" id="SM00220">
    <property type="entry name" value="S_TKc"/>
    <property type="match status" value="1"/>
</dbReference>
<feature type="region of interest" description="Disordered" evidence="6">
    <location>
        <begin position="591"/>
        <end position="644"/>
    </location>
</feature>
<comment type="caution">
    <text evidence="8">The sequence shown here is derived from an EMBL/GenBank/DDBJ whole genome shotgun (WGS) entry which is preliminary data.</text>
</comment>
<organism evidence="8 9">
    <name type="scientific">Streptomyces finlayi</name>
    <dbReference type="NCBI Taxonomy" id="67296"/>
    <lineage>
        <taxon>Bacteria</taxon>
        <taxon>Bacillati</taxon>
        <taxon>Actinomycetota</taxon>
        <taxon>Actinomycetes</taxon>
        <taxon>Kitasatosporales</taxon>
        <taxon>Streptomycetaceae</taxon>
        <taxon>Streptomyces</taxon>
    </lineage>
</organism>
<feature type="compositionally biased region" description="Gly residues" evidence="6">
    <location>
        <begin position="490"/>
        <end position="515"/>
    </location>
</feature>
<keyword evidence="3" id="KW-0418">Kinase</keyword>
<feature type="domain" description="Protein kinase" evidence="7">
    <location>
        <begin position="46"/>
        <end position="319"/>
    </location>
</feature>
<feature type="compositionally biased region" description="Low complexity" evidence="6">
    <location>
        <begin position="516"/>
        <end position="525"/>
    </location>
</feature>
<feature type="compositionally biased region" description="Low complexity" evidence="6">
    <location>
        <begin position="621"/>
        <end position="644"/>
    </location>
</feature>
<dbReference type="InterPro" id="IPR008271">
    <property type="entry name" value="Ser/Thr_kinase_AS"/>
</dbReference>
<sequence>MAPWSGTRQFRSRNNNLTRGARTWAGTYPPPMEALTNSDPARIGPYRLLGKLGAGGMGQVYLARSEGGRTVAVKLVRAELAAEPEFRRRFAQEVAAARRVGGEWTAPVLDADTEAREPWVATGYVPGPTLHEAVVRNGRALPESSVRVLANRLAQGLAAIHRAGLIHRDLKPGNVLVTIDGPLVIDFGIARALDAVSGTGKLTRTGAVVGSPGFMSPEQVRGEPLTAASDVFCLGSVLAFAATGRAPFGGGESGMHGVMFRIAQEEPDLTGVPEGLLPLVRDCLAKDAAGRPTPEQVAERTADAVPDEGSGSDSDEPWLPAALVAQLGRHAAQLLDAETPAGMAQPPMPAGPPTGVPGAGGFGAGAAGFGAGAFGPAPGAPAPLSATPPPSVPPRPTGAPAPTPLPGAATPVPAMPSGPPTPLPGTHEAGGTAAPEDGPAPASNPVPESSPVPESGPAPASTPAPASGPVPTTPSPSPTPPGFGPPPPGFGGTPPGFGGTPPGGSTPLGGYGGTPPVGYGSTPPGSDTPPQGSTPPSGFGPAVSISPTGTPPATGAKPKTRKPLLVAVGTVVALAVAAGGILIGTDLLKGKDTDKAQTGGAASGSSAKGKQTPAPNPPPADTGTTGRPTTPATPTTPPTAAGAVPAGYLGIWQGEVKKSDGSVESVRRFTIKQGAEGEEIIDTVNSADKTLCEGVSTLVSAGNLLEVDTKRVVKSLPEADDCSPSGKQTLRLRPDGTVVWTDSDGSNTAVLRKVPPMAKEAVPAPLTATWKRTYKSEDGATHNMVLKISQGTYGDVVMRTTGDGDNYHCEWESSLVSTGTNTMRLAPSLVTASEPKDHCKSGDSSTELLELRGAQLIITQATASSDAEPASYRRAG</sequence>
<dbReference type="PANTHER" id="PTHR43289:SF34">
    <property type="entry name" value="SERINE_THREONINE-PROTEIN KINASE YBDM-RELATED"/>
    <property type="match status" value="1"/>
</dbReference>
<evidence type="ECO:0000256" key="5">
    <source>
        <dbReference type="PROSITE-ProRule" id="PRU10141"/>
    </source>
</evidence>
<dbReference type="PROSITE" id="PS50011">
    <property type="entry name" value="PROTEIN_KINASE_DOM"/>
    <property type="match status" value="1"/>
</dbReference>
<dbReference type="Gene3D" id="3.30.200.20">
    <property type="entry name" value="Phosphorylase Kinase, domain 1"/>
    <property type="match status" value="1"/>
</dbReference>
<keyword evidence="1" id="KW-0808">Transferase</keyword>
<feature type="compositionally biased region" description="Low complexity" evidence="6">
    <location>
        <begin position="547"/>
        <end position="557"/>
    </location>
</feature>
<dbReference type="PANTHER" id="PTHR43289">
    <property type="entry name" value="MITOGEN-ACTIVATED PROTEIN KINASE KINASE KINASE 20-RELATED"/>
    <property type="match status" value="1"/>
</dbReference>
<dbReference type="InterPro" id="IPR011009">
    <property type="entry name" value="Kinase-like_dom_sf"/>
</dbReference>
<feature type="compositionally biased region" description="Pro residues" evidence="6">
    <location>
        <begin position="442"/>
        <end position="489"/>
    </location>
</feature>
<feature type="region of interest" description="Disordered" evidence="6">
    <location>
        <begin position="1"/>
        <end position="39"/>
    </location>
</feature>
<feature type="region of interest" description="Disordered" evidence="6">
    <location>
        <begin position="379"/>
        <end position="559"/>
    </location>
</feature>
<feature type="region of interest" description="Disordered" evidence="6">
    <location>
        <begin position="341"/>
        <end position="361"/>
    </location>
</feature>